<dbReference type="Pfam" id="PF19135">
    <property type="entry name" value="DUF5818"/>
    <property type="match status" value="1"/>
</dbReference>
<dbReference type="RefSeq" id="WP_249905040.1">
    <property type="nucleotide sequence ID" value="NZ_JAMGBA010000003.1"/>
</dbReference>
<dbReference type="InterPro" id="IPR043856">
    <property type="entry name" value="DUF5818"/>
</dbReference>
<evidence type="ECO:0000313" key="2">
    <source>
        <dbReference type="Proteomes" id="UP001203410"/>
    </source>
</evidence>
<protein>
    <submittedName>
        <fullName evidence="1">DUF5818 domain-containing protein</fullName>
    </submittedName>
</protein>
<dbReference type="Proteomes" id="UP001203410">
    <property type="component" value="Unassembled WGS sequence"/>
</dbReference>
<dbReference type="EMBL" id="JAMGBA010000003">
    <property type="protein sequence ID" value="MCL6699586.1"/>
    <property type="molecule type" value="Genomic_DNA"/>
</dbReference>
<proteinExistence type="predicted"/>
<keyword evidence="2" id="KW-1185">Reference proteome</keyword>
<name>A0ABT0RXM7_9SPHN</name>
<sequence length="69" mass="7907">MIFPFIVTGMLRWSRERDFFVEADDGGQWALDLPSALTERTDRLLHQRVAVEGGRTGLSTVSVDRIEER</sequence>
<evidence type="ECO:0000313" key="1">
    <source>
        <dbReference type="EMBL" id="MCL6699586.1"/>
    </source>
</evidence>
<gene>
    <name evidence="1" type="ORF">LZ496_12430</name>
</gene>
<comment type="caution">
    <text evidence="1">The sequence shown here is derived from an EMBL/GenBank/DDBJ whole genome shotgun (WGS) entry which is preliminary data.</text>
</comment>
<organism evidence="1 2">
    <name type="scientific">Sphingomonas caseinilyticus</name>
    <dbReference type="NCBI Taxonomy" id="2908205"/>
    <lineage>
        <taxon>Bacteria</taxon>
        <taxon>Pseudomonadati</taxon>
        <taxon>Pseudomonadota</taxon>
        <taxon>Alphaproteobacteria</taxon>
        <taxon>Sphingomonadales</taxon>
        <taxon>Sphingomonadaceae</taxon>
        <taxon>Sphingomonas</taxon>
    </lineage>
</organism>
<accession>A0ABT0RXM7</accession>
<reference evidence="1 2" key="1">
    <citation type="submission" date="2022-05" db="EMBL/GenBank/DDBJ databases">
        <authorList>
            <person name="Jo J.-H."/>
            <person name="Im W.-T."/>
        </authorList>
    </citation>
    <scope>NUCLEOTIDE SEQUENCE [LARGE SCALE GENOMIC DNA]</scope>
    <source>
        <strain evidence="1 2">NSE70-1</strain>
    </source>
</reference>